<dbReference type="Proteomes" id="UP001162164">
    <property type="component" value="Unassembled WGS sequence"/>
</dbReference>
<evidence type="ECO:0000256" key="8">
    <source>
        <dbReference type="ARBA" id="ARBA00022848"/>
    </source>
</evidence>
<evidence type="ECO:0000256" key="3">
    <source>
        <dbReference type="ARBA" id="ARBA00004406"/>
    </source>
</evidence>
<organism evidence="14 15">
    <name type="scientific">Molorchus minor</name>
    <dbReference type="NCBI Taxonomy" id="1323400"/>
    <lineage>
        <taxon>Eukaryota</taxon>
        <taxon>Metazoa</taxon>
        <taxon>Ecdysozoa</taxon>
        <taxon>Arthropoda</taxon>
        <taxon>Hexapoda</taxon>
        <taxon>Insecta</taxon>
        <taxon>Pterygota</taxon>
        <taxon>Neoptera</taxon>
        <taxon>Endopterygota</taxon>
        <taxon>Coleoptera</taxon>
        <taxon>Polyphaga</taxon>
        <taxon>Cucujiformia</taxon>
        <taxon>Chrysomeloidea</taxon>
        <taxon>Cerambycidae</taxon>
        <taxon>Lamiinae</taxon>
        <taxon>Monochamini</taxon>
        <taxon>Molorchus</taxon>
    </lineage>
</organism>
<protein>
    <recommendedName>
        <fullName evidence="16">Cytochrome P450</fullName>
    </recommendedName>
</protein>
<reference evidence="14" key="1">
    <citation type="journal article" date="2023" name="Insect Mol. Biol.">
        <title>Genome sequencing provides insights into the evolution of gene families encoding plant cell wall-degrading enzymes in longhorned beetles.</title>
        <authorList>
            <person name="Shin N.R."/>
            <person name="Okamura Y."/>
            <person name="Kirsch R."/>
            <person name="Pauchet Y."/>
        </authorList>
    </citation>
    <scope>NUCLEOTIDE SEQUENCE</scope>
    <source>
        <strain evidence="14">MMC_N1</strain>
    </source>
</reference>
<keyword evidence="6 13" id="KW-0479">Metal-binding</keyword>
<evidence type="ECO:0000256" key="12">
    <source>
        <dbReference type="ARBA" id="ARBA00023136"/>
    </source>
</evidence>
<dbReference type="InterPro" id="IPR017972">
    <property type="entry name" value="Cyt_P450_CS"/>
</dbReference>
<dbReference type="CDD" id="cd11056">
    <property type="entry name" value="CYP6-like"/>
    <property type="match status" value="1"/>
</dbReference>
<evidence type="ECO:0000256" key="6">
    <source>
        <dbReference type="ARBA" id="ARBA00022723"/>
    </source>
</evidence>
<keyword evidence="15" id="KW-1185">Reference proteome</keyword>
<accession>A0ABQ9J7Q6</accession>
<dbReference type="PRINTS" id="PR00385">
    <property type="entry name" value="P450"/>
</dbReference>
<evidence type="ECO:0000256" key="1">
    <source>
        <dbReference type="ARBA" id="ARBA00001971"/>
    </source>
</evidence>
<keyword evidence="12" id="KW-0472">Membrane</keyword>
<proteinExistence type="inferred from homology"/>
<evidence type="ECO:0000313" key="15">
    <source>
        <dbReference type="Proteomes" id="UP001162164"/>
    </source>
</evidence>
<dbReference type="InterPro" id="IPR050476">
    <property type="entry name" value="Insect_CytP450_Detox"/>
</dbReference>
<comment type="cofactor">
    <cofactor evidence="1">
        <name>heme</name>
        <dbReference type="ChEBI" id="CHEBI:30413"/>
    </cofactor>
</comment>
<keyword evidence="11 13" id="KW-0503">Monooxygenase</keyword>
<comment type="caution">
    <text evidence="14">The sequence shown here is derived from an EMBL/GenBank/DDBJ whole genome shotgun (WGS) entry which is preliminary data.</text>
</comment>
<evidence type="ECO:0000313" key="14">
    <source>
        <dbReference type="EMBL" id="KAJ8973688.1"/>
    </source>
</evidence>
<comment type="similarity">
    <text evidence="4 13">Belongs to the cytochrome P450 family.</text>
</comment>
<name>A0ABQ9J7Q6_9CUCU</name>
<dbReference type="SUPFAM" id="SSF48264">
    <property type="entry name" value="Cytochrome P450"/>
    <property type="match status" value="1"/>
</dbReference>
<evidence type="ECO:0000256" key="7">
    <source>
        <dbReference type="ARBA" id="ARBA00022824"/>
    </source>
</evidence>
<evidence type="ECO:0000256" key="9">
    <source>
        <dbReference type="ARBA" id="ARBA00023002"/>
    </source>
</evidence>
<comment type="subcellular location">
    <subcellularLocation>
        <location evidence="3">Endoplasmic reticulum membrane</location>
        <topology evidence="3">Peripheral membrane protein</topology>
    </subcellularLocation>
    <subcellularLocation>
        <location evidence="2">Microsome membrane</location>
        <topology evidence="2">Peripheral membrane protein</topology>
    </subcellularLocation>
</comment>
<keyword evidence="8" id="KW-0492">Microsome</keyword>
<evidence type="ECO:0000256" key="4">
    <source>
        <dbReference type="ARBA" id="ARBA00010617"/>
    </source>
</evidence>
<keyword evidence="9 13" id="KW-0560">Oxidoreductase</keyword>
<evidence type="ECO:0000256" key="2">
    <source>
        <dbReference type="ARBA" id="ARBA00004174"/>
    </source>
</evidence>
<dbReference type="PANTHER" id="PTHR24292:SF54">
    <property type="entry name" value="CYP9F3-RELATED"/>
    <property type="match status" value="1"/>
</dbReference>
<dbReference type="InterPro" id="IPR001128">
    <property type="entry name" value="Cyt_P450"/>
</dbReference>
<evidence type="ECO:0000256" key="13">
    <source>
        <dbReference type="RuleBase" id="RU000461"/>
    </source>
</evidence>
<evidence type="ECO:0008006" key="16">
    <source>
        <dbReference type="Google" id="ProtNLM"/>
    </source>
</evidence>
<keyword evidence="10 13" id="KW-0408">Iron</keyword>
<evidence type="ECO:0000256" key="11">
    <source>
        <dbReference type="ARBA" id="ARBA00023033"/>
    </source>
</evidence>
<dbReference type="Gene3D" id="1.10.630.10">
    <property type="entry name" value="Cytochrome P450"/>
    <property type="match status" value="1"/>
</dbReference>
<evidence type="ECO:0000256" key="10">
    <source>
        <dbReference type="ARBA" id="ARBA00023004"/>
    </source>
</evidence>
<dbReference type="InterPro" id="IPR036396">
    <property type="entry name" value="Cyt_P450_sf"/>
</dbReference>
<dbReference type="InterPro" id="IPR002401">
    <property type="entry name" value="Cyt_P450_E_grp-I"/>
</dbReference>
<dbReference type="PANTHER" id="PTHR24292">
    <property type="entry name" value="CYTOCHROME P450"/>
    <property type="match status" value="1"/>
</dbReference>
<dbReference type="PROSITE" id="PS00086">
    <property type="entry name" value="CYTOCHROME_P450"/>
    <property type="match status" value="1"/>
</dbReference>
<keyword evidence="7" id="KW-0256">Endoplasmic reticulum</keyword>
<dbReference type="Pfam" id="PF00067">
    <property type="entry name" value="p450"/>
    <property type="match status" value="1"/>
</dbReference>
<sequence>MLTSILISALIAFLFYFCIIKPFEYWKNKGVPQGRPVWILGDSWGTFLRIHTMIDMIQMIYNQCPGTRYSGIYQYFLPTLVVKDPDLIKQVTVKDFDHFTNHNTLIPEEADPLWAKNLFFFKGYCEKWRDMRAILSPSFTSSKMKAMFLLMAECAENFVQHFLKKNEAVVSIEMKDVASRFANDVIATSAFGINVDSLENPENKFFLTGKQALDFSKLSSFLRIFGYIVFPKLFKFLKITLFDKEVGDFFINLVDETVKAREEQGIVRPDMIHLLMEARKGNQKLEENDVHDTDTGFATAQESETSTYRYIFGLVKAKIPHNITNEDIASQALIFFFAGFETVSGILCFLSYELAISPDIQERLREEVYETLEECGGKLTYEGLTKMKYMDMVVSECLRKWPVPVVTDRVCTKPYTIEPKLPKEQPLHLKKGDLLWIPMYAIHHDPQHYPDPERFDPERFSDENKKNIKPYTYLPFGLGPRNCIGSRFALLEIKALFFLILRHFEIVPVEKTPIPLKISKKSLNLRAEGGFWVGLKRITT</sequence>
<evidence type="ECO:0000256" key="5">
    <source>
        <dbReference type="ARBA" id="ARBA00022617"/>
    </source>
</evidence>
<dbReference type="PRINTS" id="PR00463">
    <property type="entry name" value="EP450I"/>
</dbReference>
<gene>
    <name evidence="14" type="ORF">NQ317_013393</name>
</gene>
<keyword evidence="5 13" id="KW-0349">Heme</keyword>
<dbReference type="EMBL" id="JAPWTJ010001132">
    <property type="protein sequence ID" value="KAJ8973688.1"/>
    <property type="molecule type" value="Genomic_DNA"/>
</dbReference>